<evidence type="ECO:0000313" key="1">
    <source>
        <dbReference type="EMBL" id="TGO50176.1"/>
    </source>
</evidence>
<proteinExistence type="predicted"/>
<name>A0A4Z1HM37_9HELO</name>
<evidence type="ECO:0000313" key="2">
    <source>
        <dbReference type="Proteomes" id="UP000297452"/>
    </source>
</evidence>
<accession>A0A4Z1HM37</accession>
<gene>
    <name evidence="1" type="ORF">BOTNAR_0403g00110</name>
</gene>
<dbReference type="EMBL" id="PQXJ01000403">
    <property type="protein sequence ID" value="TGO50176.1"/>
    <property type="molecule type" value="Genomic_DNA"/>
</dbReference>
<keyword evidence="2" id="KW-1185">Reference proteome</keyword>
<dbReference type="Proteomes" id="UP000297452">
    <property type="component" value="Unassembled WGS sequence"/>
</dbReference>
<organism evidence="1 2">
    <name type="scientific">Botryotinia narcissicola</name>
    <dbReference type="NCBI Taxonomy" id="278944"/>
    <lineage>
        <taxon>Eukaryota</taxon>
        <taxon>Fungi</taxon>
        <taxon>Dikarya</taxon>
        <taxon>Ascomycota</taxon>
        <taxon>Pezizomycotina</taxon>
        <taxon>Leotiomycetes</taxon>
        <taxon>Helotiales</taxon>
        <taxon>Sclerotiniaceae</taxon>
        <taxon>Botryotinia</taxon>
    </lineage>
</organism>
<reference evidence="1 2" key="1">
    <citation type="submission" date="2017-12" db="EMBL/GenBank/DDBJ databases">
        <title>Comparative genomics of Botrytis spp.</title>
        <authorList>
            <person name="Valero-Jimenez C.A."/>
            <person name="Tapia P."/>
            <person name="Veloso J."/>
            <person name="Silva-Moreno E."/>
            <person name="Staats M."/>
            <person name="Valdes J.H."/>
            <person name="Van Kan J.A.L."/>
        </authorList>
    </citation>
    <scope>NUCLEOTIDE SEQUENCE [LARGE SCALE GENOMIC DNA]</scope>
    <source>
        <strain evidence="1 2">MUCL2120</strain>
    </source>
</reference>
<sequence length="70" mass="8036">MWIGSSDGEGDGGNGKGNDDMTITNPYAFLILGDVFREISFEEYGRQQIKITYIEPYRRKEYFVKNLSTC</sequence>
<protein>
    <submittedName>
        <fullName evidence="1">Uncharacterized protein</fullName>
    </submittedName>
</protein>
<comment type="caution">
    <text evidence="1">The sequence shown here is derived from an EMBL/GenBank/DDBJ whole genome shotgun (WGS) entry which is preliminary data.</text>
</comment>
<dbReference type="AlphaFoldDB" id="A0A4Z1HM37"/>